<dbReference type="InterPro" id="IPR009467">
    <property type="entry name" value="Glycolipid-bd_prot_put"/>
</dbReference>
<dbReference type="AlphaFoldDB" id="A0A401YKR8"/>
<keyword evidence="2" id="KW-1185">Reference proteome</keyword>
<comment type="caution">
    <text evidence="1">The sequence shown here is derived from an EMBL/GenBank/DDBJ whole genome shotgun (WGS) entry which is preliminary data.</text>
</comment>
<proteinExistence type="predicted"/>
<name>A0A401YKR8_9ACTN</name>
<sequence length="193" mass="21527">MTDERVLTWQVTESGGQETSWVELGASRLSARGEALGTSPRSYRLTYQLETAEEYVTTRLRVVAQGAGETRRVDLRRTAEGWTVDGVPRPDLADALDCDLGLSPLTNTMPIRRHGLHEGPGRHRFLMAFVAVPDLVVHPSAQTYTHLETTPDGARVRYESGDFASDLSVDRDGLVVDYPQLGTRIRAERTQYR</sequence>
<protein>
    <recommendedName>
        <fullName evidence="3">Glycolipid-binding domain-containing protein</fullName>
    </recommendedName>
</protein>
<evidence type="ECO:0000313" key="2">
    <source>
        <dbReference type="Proteomes" id="UP000286931"/>
    </source>
</evidence>
<dbReference type="RefSeq" id="WP_126637346.1">
    <property type="nucleotide sequence ID" value="NZ_BIFH01000017.1"/>
</dbReference>
<dbReference type="Proteomes" id="UP000286931">
    <property type="component" value="Unassembled WGS sequence"/>
</dbReference>
<dbReference type="SUPFAM" id="SSF159275">
    <property type="entry name" value="PA1994-like"/>
    <property type="match status" value="1"/>
</dbReference>
<evidence type="ECO:0000313" key="1">
    <source>
        <dbReference type="EMBL" id="GCD95204.1"/>
    </source>
</evidence>
<evidence type="ECO:0008006" key="3">
    <source>
        <dbReference type="Google" id="ProtNLM"/>
    </source>
</evidence>
<organism evidence="1 2">
    <name type="scientific">Embleya hyalina</name>
    <dbReference type="NCBI Taxonomy" id="516124"/>
    <lineage>
        <taxon>Bacteria</taxon>
        <taxon>Bacillati</taxon>
        <taxon>Actinomycetota</taxon>
        <taxon>Actinomycetes</taxon>
        <taxon>Kitasatosporales</taxon>
        <taxon>Streptomycetaceae</taxon>
        <taxon>Embleya</taxon>
    </lineage>
</organism>
<accession>A0A401YKR8</accession>
<dbReference type="Pfam" id="PF06475">
    <property type="entry name" value="Glycolipid_bind"/>
    <property type="match status" value="1"/>
</dbReference>
<gene>
    <name evidence="1" type="ORF">EHYA_02874</name>
</gene>
<dbReference type="EMBL" id="BIFH01000017">
    <property type="protein sequence ID" value="GCD95204.1"/>
    <property type="molecule type" value="Genomic_DNA"/>
</dbReference>
<reference evidence="1 2" key="1">
    <citation type="submission" date="2018-12" db="EMBL/GenBank/DDBJ databases">
        <title>Draft genome sequence of Embleya hyalina NBRC 13850T.</title>
        <authorList>
            <person name="Komaki H."/>
            <person name="Hosoyama A."/>
            <person name="Kimura A."/>
            <person name="Ichikawa N."/>
            <person name="Tamura T."/>
        </authorList>
    </citation>
    <scope>NUCLEOTIDE SEQUENCE [LARGE SCALE GENOMIC DNA]</scope>
    <source>
        <strain evidence="1 2">NBRC 13850</strain>
    </source>
</reference>
<dbReference type="OrthoDB" id="7347529at2"/>